<reference evidence="1 2" key="1">
    <citation type="submission" date="2018-08" db="EMBL/GenBank/DDBJ databases">
        <title>Recombination of ecologically and evolutionarily significant loci maintains genetic cohesion in the Pseudomonas syringae species complex.</title>
        <authorList>
            <person name="Dillon M."/>
            <person name="Thakur S."/>
            <person name="Almeida R.N.D."/>
            <person name="Weir B.S."/>
            <person name="Guttman D.S."/>
        </authorList>
    </citation>
    <scope>NUCLEOTIDE SEQUENCE [LARGE SCALE GENOMIC DNA]</scope>
    <source>
        <strain evidence="1 2">ICMP 14479</strain>
    </source>
</reference>
<accession>A0A3M5W2N2</accession>
<name>A0A3M5W2N2_PSESX</name>
<sequence>MVGWAIDGSLAVGFGISMIIDAVKKHKAQKAFDHNVDPVLDQFGIAKAH</sequence>
<protein>
    <submittedName>
        <fullName evidence="1">Uncharacterized protein</fullName>
    </submittedName>
</protein>
<comment type="caution">
    <text evidence="1">The sequence shown here is derived from an EMBL/GenBank/DDBJ whole genome shotgun (WGS) entry which is preliminary data.</text>
</comment>
<evidence type="ECO:0000313" key="1">
    <source>
        <dbReference type="EMBL" id="RMU64063.1"/>
    </source>
</evidence>
<organism evidence="1 2">
    <name type="scientific">Pseudomonas syringae pv. avii</name>
    <dbReference type="NCBI Taxonomy" id="663959"/>
    <lineage>
        <taxon>Bacteria</taxon>
        <taxon>Pseudomonadati</taxon>
        <taxon>Pseudomonadota</taxon>
        <taxon>Gammaproteobacteria</taxon>
        <taxon>Pseudomonadales</taxon>
        <taxon>Pseudomonadaceae</taxon>
        <taxon>Pseudomonas</taxon>
        <taxon>Pseudomonas syringae</taxon>
    </lineage>
</organism>
<dbReference type="EMBL" id="RBUA01000236">
    <property type="protein sequence ID" value="RMU64063.1"/>
    <property type="molecule type" value="Genomic_DNA"/>
</dbReference>
<evidence type="ECO:0000313" key="2">
    <source>
        <dbReference type="Proteomes" id="UP000280395"/>
    </source>
</evidence>
<proteinExistence type="predicted"/>
<gene>
    <name evidence="1" type="ORF">ALP29_201814</name>
</gene>
<dbReference type="AlphaFoldDB" id="A0A3M5W2N2"/>
<dbReference type="Proteomes" id="UP000280395">
    <property type="component" value="Unassembled WGS sequence"/>
</dbReference>